<keyword evidence="1" id="KW-0946">Virion</keyword>
<evidence type="ECO:0000256" key="1">
    <source>
        <dbReference type="HAMAP-Rule" id="MF_04049"/>
    </source>
</evidence>
<dbReference type="EMBL" id="AF289262">
    <property type="protein sequence ID" value="AAK26493.1"/>
    <property type="molecule type" value="Genomic_DNA"/>
</dbReference>
<comment type="PTM">
    <text evidence="1">Cleaved by the viral protease during virion maturation. May cause the middle segment to be shed from the capsid.</text>
</comment>
<feature type="modified residue" description="Phosphoserine; by host" evidence="1">
    <location>
        <position position="169"/>
    </location>
</feature>
<evidence type="ECO:0000313" key="3">
    <source>
        <dbReference type="EMBL" id="AAG10231.1"/>
    </source>
</evidence>
<organism evidence="3">
    <name type="scientific">Porcine adenovirus 5</name>
    <dbReference type="NCBI Taxonomy" id="45370"/>
    <lineage>
        <taxon>Viruses</taxon>
        <taxon>Varidnaviria</taxon>
        <taxon>Bamfordvirae</taxon>
        <taxon>Preplasmiviricota</taxon>
        <taxon>Polisuviricotina</taxon>
        <taxon>Pharingeaviricetes</taxon>
        <taxon>Rowavirales</taxon>
        <taxon>Adenoviridae</taxon>
        <taxon>Mastadenovirus</taxon>
        <taxon>Mastadenovirus porcusquintum</taxon>
    </lineage>
</organism>
<feature type="modified residue" description="Phosphothreonine; by host" evidence="1">
    <location>
        <position position="64"/>
    </location>
</feature>
<keyword evidence="1" id="KW-1048">Host nucleus</keyword>
<dbReference type="EMBL" id="AF186622">
    <property type="protein sequence ID" value="AAG10231.1"/>
    <property type="molecule type" value="Genomic_DNA"/>
</dbReference>
<dbReference type="Pfam" id="PF01310">
    <property type="entry name" value="Adeno_PVIII"/>
    <property type="match status" value="1"/>
</dbReference>
<comment type="miscellaneous">
    <text evidence="1">All late proteins expressed from the major late promoter are produced by alternative splicing and alternative polyadenylation of the same gene giving rise to non-overlapping ORFs. A leader sequence is present in the N-terminus of all these mRNAs and is recognized by the viral shutoff protein to provide expression although conventional translation via ribosome scanning from the cap has been shut off in the host cell.</text>
</comment>
<comment type="function">
    <text evidence="1">Hexon-linking protein-C: Structural component of the virion that acts as a cement protein on the capsid interior and which glue the peripentonal hexons and group-of-nine hexons together.</text>
</comment>
<keyword evidence="1" id="KW-0597">Phosphoprotein</keyword>
<proteinExistence type="evidence at transcript level"/>
<comment type="caution">
    <text evidence="1">Lacks conserved residue(s) required for the propagation of feature annotation.</text>
</comment>
<accession>Q9DHB2</accession>
<reference evidence="4 5" key="2">
    <citation type="journal article" date="2001" name="J. Gen. Virol.">
        <title>The complete nucleotide sequence of porcine adenovirus serotype 5.</title>
        <authorList>
            <person name="Nagy M."/>
            <person name="Nagy E."/>
            <person name="Tuboly T."/>
        </authorList>
    </citation>
    <scope>NUCLEOTIDE SEQUENCE [LARGE SCALE GENOMIC DNA]</scope>
</reference>
<keyword evidence="1" id="KW-0167">Capsid protein</keyword>
<dbReference type="KEGG" id="vg:920911"/>
<name>Q9DHB2_9ADEN</name>
<comment type="subunit">
    <text evidence="1">Interacts with the peripentonal hexons as well as the hexons in the facets. Part of a complex composed of the core-capsid bridging protein, the endosome lysis protein VI and the hexon-linking protein VIII; these interactions bridge the virus core to the capsid.</text>
</comment>
<comment type="function">
    <text evidence="1">Hexon-linking protein-N: Structural component of the virion that acts as a cement protein on the capsid interior and which glue the peripentonal hexons and group-of-nine hexons together.</text>
</comment>
<keyword evidence="1" id="KW-0426">Late protein</keyword>
<dbReference type="EMBL" id="AF186621">
    <property type="protein sequence ID" value="AAG10226.1"/>
    <property type="molecule type" value="Genomic_DNA"/>
</dbReference>
<gene>
    <name evidence="1" type="primary">L4</name>
</gene>
<reference evidence="3" key="1">
    <citation type="journal article" date="2000" name="Virus Res.">
        <title>Sequence analysis and deletion of porcine adenovirus serotype 5 E3 region.</title>
        <authorList>
            <person name="Tuboly T."/>
            <person name="Nagy E."/>
        </authorList>
    </citation>
    <scope>NUCLEOTIDE SEQUENCE</scope>
    <source>
        <strain evidence="2">HNF-61</strain>
        <strain evidence="3">HNF-70</strain>
    </source>
</reference>
<reference evidence="2" key="3">
    <citation type="journal article" date="2002" name="Virus Genes">
        <title>Sequence analysis of porcine adenovirus serotype 5 fibre gene: evidence for recombination.</title>
        <authorList>
            <person name="Nagy M."/>
            <person name="Nagy E."/>
            <person name="Tuboly T."/>
        </authorList>
    </citation>
    <scope>NUCLEOTIDE SEQUENCE</scope>
    <source>
        <strain evidence="2">HNF-61</strain>
    </source>
</reference>
<dbReference type="GO" id="GO:0042025">
    <property type="term" value="C:host cell nucleus"/>
    <property type="evidence" value="ECO:0007669"/>
    <property type="project" value="UniProtKB-SubCell"/>
</dbReference>
<feature type="site" description="Cleavage; by viral protease" evidence="1">
    <location>
        <begin position="111"/>
        <end position="112"/>
    </location>
</feature>
<dbReference type="Proteomes" id="UP000128218">
    <property type="component" value="Segment"/>
</dbReference>
<feature type="peptide" id="PRO_5044511575" description="Hexon-linking protein-N" evidence="1">
    <location>
        <begin position="1"/>
        <end position="111"/>
    </location>
</feature>
<dbReference type="OrthoDB" id="8443at10239"/>
<sequence length="222" mass="24121">MSKDIPTPYVWTYQPQLGQAAGASQDYSTRMNWLSAGPSMIDQVNQIRVERNNILLRQAAATETPRLVRNPPNWPARYLYQPMGAPQTVELPRNELLETVMTNSGMQLAGGGRTTCGIKGAHLSGSGIQLNGELPSASWLRPDGVFQLAGGSRSSFSPGVSTLLRLEPSSSLPRSGGIGSTQFVQEFVPAVYFQPFSGPPGTYPDEFIYNYDIVSDSVDGYD</sequence>
<dbReference type="InterPro" id="IPR000646">
    <property type="entry name" value="Adeno_PVIII"/>
</dbReference>
<feature type="peptide" id="PRO_5044511574" description="Hexon-linking protein-C" evidence="1">
    <location>
        <begin position="152"/>
        <end position="222"/>
    </location>
</feature>
<protein>
    <recommendedName>
        <fullName evidence="1">Pre-hexon-linking protein VIII</fullName>
    </recommendedName>
    <alternativeName>
        <fullName evidence="1">Pre-protein VIII</fullName>
        <shortName evidence="1">pVIII</shortName>
    </alternativeName>
    <component>
        <recommendedName>
            <fullName evidence="1">Hexon-linking protein-N</fullName>
        </recommendedName>
        <alternativeName>
            <fullName evidence="1">12.1 kDa protein VIII</fullName>
        </alternativeName>
        <alternativeName>
            <fullName evidence="1">Protein VIII-N</fullName>
        </alternativeName>
    </component>
    <component>
        <recommendedName>
            <fullName evidence="1">Hexon-linking protein-C</fullName>
        </recommendedName>
        <alternativeName>
            <fullName evidence="1">7.6 kDa protein VIII</fullName>
        </alternativeName>
        <alternativeName>
            <fullName evidence="1">Protein VIII-C</fullName>
        </alternativeName>
    </component>
</protein>
<feature type="site" description="Cleavage; by viral protease" evidence="1">
    <location>
        <begin position="151"/>
        <end position="152"/>
    </location>
</feature>
<dbReference type="GO" id="GO:0031423">
    <property type="term" value="F:hexon binding"/>
    <property type="evidence" value="ECO:0007669"/>
    <property type="project" value="InterPro"/>
</dbReference>
<evidence type="ECO:0000313" key="4">
    <source>
        <dbReference type="EMBL" id="AAK26493.1"/>
    </source>
</evidence>
<keyword evidence="5" id="KW-1185">Reference proteome</keyword>
<comment type="similarity">
    <text evidence="1">Belongs to the adenoviridae hexon-linking protein family.</text>
</comment>
<comment type="subcellular location">
    <molecule>Hexon-linking protein-N</molecule>
    <subcellularLocation>
        <location evidence="1">Virion</location>
    </subcellularLocation>
    <text evidence="1">Located on the inner side of the capsid shell. Present in 120 copies per virion.</text>
</comment>
<dbReference type="GO" id="GO:0019028">
    <property type="term" value="C:viral capsid"/>
    <property type="evidence" value="ECO:0007669"/>
    <property type="project" value="UniProtKB-UniRule"/>
</dbReference>
<dbReference type="RefSeq" id="NP_108672.1">
    <property type="nucleotide sequence ID" value="NC_002702.1"/>
</dbReference>
<dbReference type="HAMAP" id="MF_04049">
    <property type="entry name" value="ADV_CAP8"/>
    <property type="match status" value="1"/>
</dbReference>
<comment type="subcellular location">
    <molecule>Pre-hexon-linking protein VIII</molecule>
    <subcellularLocation>
        <location evidence="1">Host nucleus</location>
    </subcellularLocation>
</comment>
<feature type="chain" id="PRO_5044511573" description="Pre-hexon-linking protein VIII" evidence="1">
    <location>
        <begin position="1"/>
        <end position="222"/>
    </location>
</feature>
<comment type="subcellular location">
    <molecule>Hexon-linking protein-C</molecule>
    <subcellularLocation>
        <location evidence="1">Virion</location>
    </subcellularLocation>
    <text evidence="1">Located on the inner side of the capsid shell. Present in 120 copies per virion.</text>
</comment>
<comment type="induction">
    <text evidence="1">Expressed in the late phase of the viral replicative cycle.</text>
</comment>
<dbReference type="Gene3D" id="6.10.250.1460">
    <property type="match status" value="1"/>
</dbReference>
<evidence type="ECO:0000313" key="2">
    <source>
        <dbReference type="EMBL" id="AAG10226.1"/>
    </source>
</evidence>
<evidence type="ECO:0000313" key="5">
    <source>
        <dbReference type="Proteomes" id="UP000128218"/>
    </source>
</evidence>